<reference evidence="1 2" key="1">
    <citation type="journal article" date="2020" name="Mol. Biol. Evol.">
        <title>Distinct Expression and Methylation Patterns for Genes with Different Fates following a Single Whole-Genome Duplication in Flowering Plants.</title>
        <authorList>
            <person name="Shi T."/>
            <person name="Rahmani R.S."/>
            <person name="Gugger P.F."/>
            <person name="Wang M."/>
            <person name="Li H."/>
            <person name="Zhang Y."/>
            <person name="Li Z."/>
            <person name="Wang Q."/>
            <person name="Van de Peer Y."/>
            <person name="Marchal K."/>
            <person name="Chen J."/>
        </authorList>
    </citation>
    <scope>NUCLEOTIDE SEQUENCE [LARGE SCALE GENOMIC DNA]</scope>
    <source>
        <tissue evidence="1">Leaf</tissue>
    </source>
</reference>
<evidence type="ECO:0000313" key="1">
    <source>
        <dbReference type="EMBL" id="DAD18519.1"/>
    </source>
</evidence>
<dbReference type="AlphaFoldDB" id="A0A822XHJ8"/>
<comment type="caution">
    <text evidence="1">The sequence shown here is derived from an EMBL/GenBank/DDBJ whole genome shotgun (WGS) entry which is preliminary data.</text>
</comment>
<evidence type="ECO:0000313" key="2">
    <source>
        <dbReference type="Proteomes" id="UP000607653"/>
    </source>
</evidence>
<dbReference type="EMBL" id="DUZY01000001">
    <property type="protein sequence ID" value="DAD18519.1"/>
    <property type="molecule type" value="Genomic_DNA"/>
</dbReference>
<protein>
    <submittedName>
        <fullName evidence="1">Uncharacterized protein</fullName>
    </submittedName>
</protein>
<dbReference type="Proteomes" id="UP000607653">
    <property type="component" value="Unassembled WGS sequence"/>
</dbReference>
<keyword evidence="2" id="KW-1185">Reference proteome</keyword>
<sequence length="90" mass="10575">MTIEDLNIQQSLHHQLMRKLNMICRVKLRGRPNCGADALNFQNTPIIKSSGQHVDLQISFLDKVEWRTDQAMSCLQSIWVGSFFLWRMVW</sequence>
<name>A0A822XHJ8_NELNU</name>
<accession>A0A822XHJ8</accession>
<organism evidence="1 2">
    <name type="scientific">Nelumbo nucifera</name>
    <name type="common">Sacred lotus</name>
    <dbReference type="NCBI Taxonomy" id="4432"/>
    <lineage>
        <taxon>Eukaryota</taxon>
        <taxon>Viridiplantae</taxon>
        <taxon>Streptophyta</taxon>
        <taxon>Embryophyta</taxon>
        <taxon>Tracheophyta</taxon>
        <taxon>Spermatophyta</taxon>
        <taxon>Magnoliopsida</taxon>
        <taxon>Proteales</taxon>
        <taxon>Nelumbonaceae</taxon>
        <taxon>Nelumbo</taxon>
    </lineage>
</organism>
<proteinExistence type="predicted"/>
<gene>
    <name evidence="1" type="ORF">HUJ06_019982</name>
</gene>